<evidence type="ECO:0000313" key="5">
    <source>
        <dbReference type="EMBL" id="KAG6382174.1"/>
    </source>
</evidence>
<dbReference type="Pfam" id="PF00400">
    <property type="entry name" value="WD40"/>
    <property type="match status" value="6"/>
</dbReference>
<name>A0A8I2YZC0_9AGAM</name>
<dbReference type="OrthoDB" id="17410at2759"/>
<dbReference type="InterPro" id="IPR001680">
    <property type="entry name" value="WD40_rpt"/>
</dbReference>
<feature type="repeat" description="WD" evidence="3">
    <location>
        <begin position="331"/>
        <end position="365"/>
    </location>
</feature>
<dbReference type="CDD" id="cd00200">
    <property type="entry name" value="WD40"/>
    <property type="match status" value="1"/>
</dbReference>
<feature type="repeat" description="WD" evidence="3">
    <location>
        <begin position="241"/>
        <end position="282"/>
    </location>
</feature>
<feature type="repeat" description="WD" evidence="3">
    <location>
        <begin position="296"/>
        <end position="330"/>
    </location>
</feature>
<feature type="compositionally biased region" description="Pro residues" evidence="4">
    <location>
        <begin position="95"/>
        <end position="110"/>
    </location>
</feature>
<dbReference type="PRINTS" id="PR00320">
    <property type="entry name" value="GPROTEINBRPT"/>
</dbReference>
<evidence type="ECO:0000256" key="2">
    <source>
        <dbReference type="ARBA" id="ARBA00022737"/>
    </source>
</evidence>
<evidence type="ECO:0000313" key="6">
    <source>
        <dbReference type="Proteomes" id="UP000683000"/>
    </source>
</evidence>
<keyword evidence="1 3" id="KW-0853">WD repeat</keyword>
<dbReference type="PROSITE" id="PS00678">
    <property type="entry name" value="WD_REPEATS_1"/>
    <property type="match status" value="3"/>
</dbReference>
<gene>
    <name evidence="5" type="ORF">JVT61DRAFT_824</name>
</gene>
<evidence type="ECO:0000256" key="1">
    <source>
        <dbReference type="ARBA" id="ARBA00022574"/>
    </source>
</evidence>
<feature type="repeat" description="WD" evidence="3">
    <location>
        <begin position="434"/>
        <end position="470"/>
    </location>
</feature>
<keyword evidence="6" id="KW-1185">Reference proteome</keyword>
<proteinExistence type="predicted"/>
<dbReference type="SUPFAM" id="SSF50978">
    <property type="entry name" value="WD40 repeat-like"/>
    <property type="match status" value="1"/>
</dbReference>
<dbReference type="EMBL" id="JAGFBS010000001">
    <property type="protein sequence ID" value="KAG6382174.1"/>
    <property type="molecule type" value="Genomic_DNA"/>
</dbReference>
<dbReference type="InterPro" id="IPR036322">
    <property type="entry name" value="WD40_repeat_dom_sf"/>
</dbReference>
<evidence type="ECO:0000256" key="3">
    <source>
        <dbReference type="PROSITE-ProRule" id="PRU00221"/>
    </source>
</evidence>
<sequence>MEGSSIHDIHASHHSAVGSASVGPSGPPVPPSSIPGVPPSANRSLPPLAYYSHEEGRGHGHQHVRERELPVEVRDPKRMKTKHMQCDHPDHYRPPLLPGPPRKLSMPPPPPPWPPASSLLAPVNNTSGRGQFLGALDPDTVLPLAGLKKEGNDWFAAFNPKVKRVLDVALVHTLRHNSVVCCVRFSADGRFLATGCNRTAQIYDIKTSAKTRVLLHETARTGYMYICSIWDIAKKRIHHVLDGHRAVIYSLDFSPDGRFMASGSGDKTVRVWDMVDGSSKTFTLNGPDPLDDIGELASVAISPNGQLVAAGSTDVVIRIWDVVTGSLVERLSGHRDSVYSVAFTPDGKGLLSGSLDKTLKYWDLDDLVYGAKQKDAVNGPGEQELKEYTMNFTGHTDYVLSLAVSHDGRWVVSGSKDCGVRFWDSRTATMQCVLQGHKNSVISVDCSPVGNILATGGGDWEVQIWSYQTI</sequence>
<dbReference type="AlphaFoldDB" id="A0A8I2YZC0"/>
<dbReference type="PANTHER" id="PTHR22847:SF728">
    <property type="entry name" value="TRANSCRIPTIONAL REPRESSOR TUP11-RELATED"/>
    <property type="match status" value="1"/>
</dbReference>
<dbReference type="Gene3D" id="2.130.10.10">
    <property type="entry name" value="YVTN repeat-like/Quinoprotein amine dehydrogenase"/>
    <property type="match status" value="1"/>
</dbReference>
<evidence type="ECO:0000256" key="4">
    <source>
        <dbReference type="SAM" id="MobiDB-lite"/>
    </source>
</evidence>
<feature type="compositionally biased region" description="Basic and acidic residues" evidence="4">
    <location>
        <begin position="1"/>
        <end position="11"/>
    </location>
</feature>
<keyword evidence="2" id="KW-0677">Repeat</keyword>
<protein>
    <submittedName>
        <fullName evidence="5">WD40-repeat-containing domain protein</fullName>
    </submittedName>
</protein>
<dbReference type="SMART" id="SM00320">
    <property type="entry name" value="WD40"/>
    <property type="match status" value="6"/>
</dbReference>
<dbReference type="PANTHER" id="PTHR22847">
    <property type="entry name" value="WD40 REPEAT PROTEIN"/>
    <property type="match status" value="1"/>
</dbReference>
<reference evidence="5" key="1">
    <citation type="submission" date="2021-03" db="EMBL/GenBank/DDBJ databases">
        <title>Evolutionary innovations through gain and loss of genes in the ectomycorrhizal Boletales.</title>
        <authorList>
            <person name="Wu G."/>
            <person name="Miyauchi S."/>
            <person name="Morin E."/>
            <person name="Yang Z.-L."/>
            <person name="Xu J."/>
            <person name="Martin F.M."/>
        </authorList>
    </citation>
    <scope>NUCLEOTIDE SEQUENCE</scope>
    <source>
        <strain evidence="5">BR01</strain>
    </source>
</reference>
<feature type="compositionally biased region" description="Basic and acidic residues" evidence="4">
    <location>
        <begin position="52"/>
        <end position="93"/>
    </location>
</feature>
<dbReference type="PROSITE" id="PS50294">
    <property type="entry name" value="WD_REPEATS_REGION"/>
    <property type="match status" value="5"/>
</dbReference>
<organism evidence="5 6">
    <name type="scientific">Boletus reticuloceps</name>
    <dbReference type="NCBI Taxonomy" id="495285"/>
    <lineage>
        <taxon>Eukaryota</taxon>
        <taxon>Fungi</taxon>
        <taxon>Dikarya</taxon>
        <taxon>Basidiomycota</taxon>
        <taxon>Agaricomycotina</taxon>
        <taxon>Agaricomycetes</taxon>
        <taxon>Agaricomycetidae</taxon>
        <taxon>Boletales</taxon>
        <taxon>Boletineae</taxon>
        <taxon>Boletaceae</taxon>
        <taxon>Boletoideae</taxon>
        <taxon>Boletus</taxon>
    </lineage>
</organism>
<dbReference type="PROSITE" id="PS50082">
    <property type="entry name" value="WD_REPEATS_2"/>
    <property type="match status" value="5"/>
</dbReference>
<dbReference type="InterPro" id="IPR019775">
    <property type="entry name" value="WD40_repeat_CS"/>
</dbReference>
<dbReference type="InterPro" id="IPR020472">
    <property type="entry name" value="WD40_PAC1"/>
</dbReference>
<feature type="compositionally biased region" description="Low complexity" evidence="4">
    <location>
        <begin position="14"/>
        <end position="24"/>
    </location>
</feature>
<feature type="repeat" description="WD" evidence="3">
    <location>
        <begin position="392"/>
        <end position="433"/>
    </location>
</feature>
<accession>A0A8I2YZC0</accession>
<dbReference type="Proteomes" id="UP000683000">
    <property type="component" value="Unassembled WGS sequence"/>
</dbReference>
<feature type="compositionally biased region" description="Pro residues" evidence="4">
    <location>
        <begin position="25"/>
        <end position="38"/>
    </location>
</feature>
<feature type="region of interest" description="Disordered" evidence="4">
    <location>
        <begin position="1"/>
        <end position="110"/>
    </location>
</feature>
<comment type="caution">
    <text evidence="5">The sequence shown here is derived from an EMBL/GenBank/DDBJ whole genome shotgun (WGS) entry which is preliminary data.</text>
</comment>
<dbReference type="InterPro" id="IPR015943">
    <property type="entry name" value="WD40/YVTN_repeat-like_dom_sf"/>
</dbReference>